<organism evidence="2 3">
    <name type="scientific">Romanomermis culicivorax</name>
    <name type="common">Nematode worm</name>
    <dbReference type="NCBI Taxonomy" id="13658"/>
    <lineage>
        <taxon>Eukaryota</taxon>
        <taxon>Metazoa</taxon>
        <taxon>Ecdysozoa</taxon>
        <taxon>Nematoda</taxon>
        <taxon>Enoplea</taxon>
        <taxon>Dorylaimia</taxon>
        <taxon>Mermithida</taxon>
        <taxon>Mermithoidea</taxon>
        <taxon>Mermithidae</taxon>
        <taxon>Romanomermis</taxon>
    </lineage>
</organism>
<reference evidence="3" key="1">
    <citation type="submission" date="2022-11" db="UniProtKB">
        <authorList>
            <consortium name="WormBaseParasite"/>
        </authorList>
    </citation>
    <scope>IDENTIFICATION</scope>
</reference>
<sequence length="160" mass="17700">MLSFSLRRLFQIYVDKLIACFDFSSLCRGLSLFTAPVIRKACDNKDYSQSPANLQSVPCDRPSSSSSNLNFDSKDDRQIYVDDKPTTLTVKKPSVSNILEDLHENSADILGYLLTNKKNDKFAKSPFVGAISNSSSIDSAIPDEERLLSADARLLNVGNI</sequence>
<dbReference type="Proteomes" id="UP000887565">
    <property type="component" value="Unplaced"/>
</dbReference>
<dbReference type="AlphaFoldDB" id="A0A915KW37"/>
<feature type="region of interest" description="Disordered" evidence="1">
    <location>
        <begin position="48"/>
        <end position="73"/>
    </location>
</feature>
<keyword evidence="2" id="KW-1185">Reference proteome</keyword>
<name>A0A915KW37_ROMCU</name>
<protein>
    <submittedName>
        <fullName evidence="3">Uncharacterized protein</fullName>
    </submittedName>
</protein>
<evidence type="ECO:0000313" key="2">
    <source>
        <dbReference type="Proteomes" id="UP000887565"/>
    </source>
</evidence>
<evidence type="ECO:0000313" key="3">
    <source>
        <dbReference type="WBParaSite" id="nRc.2.0.1.t43152-RA"/>
    </source>
</evidence>
<dbReference type="WBParaSite" id="nRc.2.0.1.t43152-RA">
    <property type="protein sequence ID" value="nRc.2.0.1.t43152-RA"/>
    <property type="gene ID" value="nRc.2.0.1.g43152"/>
</dbReference>
<proteinExistence type="predicted"/>
<accession>A0A915KW37</accession>
<evidence type="ECO:0000256" key="1">
    <source>
        <dbReference type="SAM" id="MobiDB-lite"/>
    </source>
</evidence>